<dbReference type="Proteomes" id="UP000594454">
    <property type="component" value="Chromosome 4"/>
</dbReference>
<dbReference type="EMBL" id="LR899012">
    <property type="protein sequence ID" value="CAD7088326.1"/>
    <property type="molecule type" value="Genomic_DNA"/>
</dbReference>
<name>A0A7R8UXD6_HERIL</name>
<evidence type="ECO:0000256" key="6">
    <source>
        <dbReference type="ARBA" id="ARBA00023274"/>
    </source>
</evidence>
<dbReference type="PANTHER" id="PTHR33618:SF1">
    <property type="entry name" value="LARGE RIBOSOMAL SUBUNIT PROTEIN ML53"/>
    <property type="match status" value="1"/>
</dbReference>
<keyword evidence="6" id="KW-0687">Ribonucleoprotein</keyword>
<dbReference type="Gene3D" id="3.40.30.10">
    <property type="entry name" value="Glutaredoxin"/>
    <property type="match status" value="1"/>
</dbReference>
<evidence type="ECO:0000256" key="8">
    <source>
        <dbReference type="ARBA" id="ARBA00042721"/>
    </source>
</evidence>
<dbReference type="InParanoid" id="A0A7R8UXD6"/>
<proteinExistence type="inferred from homology"/>
<dbReference type="Pfam" id="PF10780">
    <property type="entry name" value="MRP_L53"/>
    <property type="match status" value="1"/>
</dbReference>
<comment type="subcellular location">
    <subcellularLocation>
        <location evidence="1">Mitochondrion</location>
    </subcellularLocation>
</comment>
<evidence type="ECO:0000313" key="11">
    <source>
        <dbReference type="Proteomes" id="UP000594454"/>
    </source>
</evidence>
<dbReference type="GO" id="GO:0005762">
    <property type="term" value="C:mitochondrial large ribosomal subunit"/>
    <property type="evidence" value="ECO:0007669"/>
    <property type="project" value="TreeGrafter"/>
</dbReference>
<keyword evidence="3" id="KW-0809">Transit peptide</keyword>
<dbReference type="FunCoup" id="A0A7R8UXD6">
    <property type="interactions" value="56"/>
</dbReference>
<protein>
    <recommendedName>
        <fullName evidence="7">Large ribosomal subunit protein mL53</fullName>
    </recommendedName>
    <alternativeName>
        <fullName evidence="8">39S ribosomal protein L53, mitochondrial</fullName>
    </alternativeName>
</protein>
<evidence type="ECO:0000313" key="10">
    <source>
        <dbReference type="EMBL" id="CAD7088326.1"/>
    </source>
</evidence>
<dbReference type="OrthoDB" id="6618793at2759"/>
<reference evidence="10 11" key="1">
    <citation type="submission" date="2020-11" db="EMBL/GenBank/DDBJ databases">
        <authorList>
            <person name="Wallbank WR R."/>
            <person name="Pardo Diaz C."/>
            <person name="Kozak K."/>
            <person name="Martin S."/>
            <person name="Jiggins C."/>
            <person name="Moest M."/>
            <person name="Warren A I."/>
            <person name="Generalovic N T."/>
            <person name="Byers J.R.P. K."/>
            <person name="Montejo-Kovacevich G."/>
            <person name="Yen C E."/>
        </authorList>
    </citation>
    <scope>NUCLEOTIDE SEQUENCE [LARGE SCALE GENOMIC DNA]</scope>
</reference>
<dbReference type="AlphaFoldDB" id="A0A7R8UXD6"/>
<accession>A0A7R8UXD6</accession>
<evidence type="ECO:0000256" key="4">
    <source>
        <dbReference type="ARBA" id="ARBA00022980"/>
    </source>
</evidence>
<evidence type="ECO:0000256" key="9">
    <source>
        <dbReference type="SAM" id="MobiDB-lite"/>
    </source>
</evidence>
<sequence>MSIPASGALRRSGGVVSAIGKQVKLINLKAVNRITVTFDPFSENVKSTRDFLFFLSIPRVAQTNPKCLLKTEVVCDRQPSEIKFSLIPPIQEQIKAKEIRFQSDNLTCLELLQLCNKHITALAPKEDVTNVIQTKSEKKTSGGAGKKGAKRK</sequence>
<evidence type="ECO:0000256" key="5">
    <source>
        <dbReference type="ARBA" id="ARBA00023128"/>
    </source>
</evidence>
<comment type="similarity">
    <text evidence="2">Belongs to the mitochondrion-specific ribosomal protein mL53 family.</text>
</comment>
<dbReference type="InterPro" id="IPR052473">
    <property type="entry name" value="mtLSU_mL53"/>
</dbReference>
<evidence type="ECO:0000256" key="1">
    <source>
        <dbReference type="ARBA" id="ARBA00004173"/>
    </source>
</evidence>
<dbReference type="OMA" id="CDRQPAN"/>
<feature type="region of interest" description="Disordered" evidence="9">
    <location>
        <begin position="133"/>
        <end position="152"/>
    </location>
</feature>
<organism evidence="10 11">
    <name type="scientific">Hermetia illucens</name>
    <name type="common">Black soldier fly</name>
    <dbReference type="NCBI Taxonomy" id="343691"/>
    <lineage>
        <taxon>Eukaryota</taxon>
        <taxon>Metazoa</taxon>
        <taxon>Ecdysozoa</taxon>
        <taxon>Arthropoda</taxon>
        <taxon>Hexapoda</taxon>
        <taxon>Insecta</taxon>
        <taxon>Pterygota</taxon>
        <taxon>Neoptera</taxon>
        <taxon>Endopterygota</taxon>
        <taxon>Diptera</taxon>
        <taxon>Brachycera</taxon>
        <taxon>Stratiomyomorpha</taxon>
        <taxon>Stratiomyidae</taxon>
        <taxon>Hermetiinae</taxon>
        <taxon>Hermetia</taxon>
    </lineage>
</organism>
<keyword evidence="4" id="KW-0689">Ribosomal protein</keyword>
<keyword evidence="11" id="KW-1185">Reference proteome</keyword>
<dbReference type="PANTHER" id="PTHR33618">
    <property type="entry name" value="39S RIBOSOMAL PROTEIN L53, MITOCHONDRIAL"/>
    <property type="match status" value="1"/>
</dbReference>
<evidence type="ECO:0000256" key="3">
    <source>
        <dbReference type="ARBA" id="ARBA00022946"/>
    </source>
</evidence>
<evidence type="ECO:0000256" key="7">
    <source>
        <dbReference type="ARBA" id="ARBA00035180"/>
    </source>
</evidence>
<dbReference type="InterPro" id="IPR019716">
    <property type="entry name" value="Ribosomal_mL53"/>
</dbReference>
<keyword evidence="5" id="KW-0496">Mitochondrion</keyword>
<evidence type="ECO:0000256" key="2">
    <source>
        <dbReference type="ARBA" id="ARBA00005557"/>
    </source>
</evidence>
<gene>
    <name evidence="10" type="ORF">HERILL_LOCUS10964</name>
</gene>